<evidence type="ECO:0000256" key="1">
    <source>
        <dbReference type="SAM" id="MobiDB-lite"/>
    </source>
</evidence>
<evidence type="ECO:0000313" key="2">
    <source>
        <dbReference type="EMBL" id="RPA76263.1"/>
    </source>
</evidence>
<feature type="compositionally biased region" description="Basic residues" evidence="1">
    <location>
        <begin position="134"/>
        <end position="145"/>
    </location>
</feature>
<proteinExistence type="predicted"/>
<reference evidence="2 3" key="1">
    <citation type="journal article" date="2018" name="Nat. Ecol. Evol.">
        <title>Pezizomycetes genomes reveal the molecular basis of ectomycorrhizal truffle lifestyle.</title>
        <authorList>
            <person name="Murat C."/>
            <person name="Payen T."/>
            <person name="Noel B."/>
            <person name="Kuo A."/>
            <person name="Morin E."/>
            <person name="Chen J."/>
            <person name="Kohler A."/>
            <person name="Krizsan K."/>
            <person name="Balestrini R."/>
            <person name="Da Silva C."/>
            <person name="Montanini B."/>
            <person name="Hainaut M."/>
            <person name="Levati E."/>
            <person name="Barry K.W."/>
            <person name="Belfiori B."/>
            <person name="Cichocki N."/>
            <person name="Clum A."/>
            <person name="Dockter R.B."/>
            <person name="Fauchery L."/>
            <person name="Guy J."/>
            <person name="Iotti M."/>
            <person name="Le Tacon F."/>
            <person name="Lindquist E.A."/>
            <person name="Lipzen A."/>
            <person name="Malagnac F."/>
            <person name="Mello A."/>
            <person name="Molinier V."/>
            <person name="Miyauchi S."/>
            <person name="Poulain J."/>
            <person name="Riccioni C."/>
            <person name="Rubini A."/>
            <person name="Sitrit Y."/>
            <person name="Splivallo R."/>
            <person name="Traeger S."/>
            <person name="Wang M."/>
            <person name="Zifcakova L."/>
            <person name="Wipf D."/>
            <person name="Zambonelli A."/>
            <person name="Paolocci F."/>
            <person name="Nowrousian M."/>
            <person name="Ottonello S."/>
            <person name="Baldrian P."/>
            <person name="Spatafora J.W."/>
            <person name="Henrissat B."/>
            <person name="Nagy L.G."/>
            <person name="Aury J.M."/>
            <person name="Wincker P."/>
            <person name="Grigoriev I.V."/>
            <person name="Bonfante P."/>
            <person name="Martin F.M."/>
        </authorList>
    </citation>
    <scope>NUCLEOTIDE SEQUENCE [LARGE SCALE GENOMIC DNA]</scope>
    <source>
        <strain evidence="2 3">RN42</strain>
    </source>
</reference>
<sequence length="176" mass="19403">MGLGSCNMGAGSSSRRGGLAGVATTPSFVLRHLDLSCGERIGQAGQDWEASSSRMRGMGRYKDHLSTLLLSSSNSHHIFHNNNQPTKPTNQASPPLPPLLHILQPPLHPLLPHLLTSTNTPSSQTNHQNAIHQHPPRLRPRRRRPCPTTRGPQHRRRQQHPHRYLRASSGGGCCCR</sequence>
<gene>
    <name evidence="2" type="ORF">BJ508DRAFT_10511</name>
</gene>
<accession>A0A3N4HQZ7</accession>
<name>A0A3N4HQZ7_ASCIM</name>
<feature type="region of interest" description="Disordered" evidence="1">
    <location>
        <begin position="118"/>
        <end position="176"/>
    </location>
</feature>
<dbReference type="AlphaFoldDB" id="A0A3N4HQZ7"/>
<keyword evidence="3" id="KW-1185">Reference proteome</keyword>
<feature type="compositionally biased region" description="Basic residues" evidence="1">
    <location>
        <begin position="152"/>
        <end position="165"/>
    </location>
</feature>
<evidence type="ECO:0000313" key="3">
    <source>
        <dbReference type="Proteomes" id="UP000275078"/>
    </source>
</evidence>
<feature type="compositionally biased region" description="Polar residues" evidence="1">
    <location>
        <begin position="118"/>
        <end position="131"/>
    </location>
</feature>
<dbReference type="EMBL" id="ML119748">
    <property type="protein sequence ID" value="RPA76263.1"/>
    <property type="molecule type" value="Genomic_DNA"/>
</dbReference>
<feature type="region of interest" description="Disordered" evidence="1">
    <location>
        <begin position="1"/>
        <end position="20"/>
    </location>
</feature>
<organism evidence="2 3">
    <name type="scientific">Ascobolus immersus RN42</name>
    <dbReference type="NCBI Taxonomy" id="1160509"/>
    <lineage>
        <taxon>Eukaryota</taxon>
        <taxon>Fungi</taxon>
        <taxon>Dikarya</taxon>
        <taxon>Ascomycota</taxon>
        <taxon>Pezizomycotina</taxon>
        <taxon>Pezizomycetes</taxon>
        <taxon>Pezizales</taxon>
        <taxon>Ascobolaceae</taxon>
        <taxon>Ascobolus</taxon>
    </lineage>
</organism>
<dbReference type="Proteomes" id="UP000275078">
    <property type="component" value="Unassembled WGS sequence"/>
</dbReference>
<protein>
    <submittedName>
        <fullName evidence="2">Uncharacterized protein</fullName>
    </submittedName>
</protein>